<reference evidence="2" key="1">
    <citation type="submission" date="2022-11" db="EMBL/GenBank/DDBJ databases">
        <title>Parathalassolutuus dongxingensis gen. nov., sp. nov., a novel member of family Oceanospirillaceae isolated from a coastal shrimp pond in Guangxi, China.</title>
        <authorList>
            <person name="Chen H."/>
        </authorList>
    </citation>
    <scope>NUCLEOTIDE SEQUENCE</scope>
    <source>
        <strain evidence="2">G-43</strain>
    </source>
</reference>
<name>A0A9X3EET6_9GAMM</name>
<sequence length="51" mass="5404">MLVVRLLLGMLVLLALLLGPGLMLLLIAVKVLAAIFPLLVVVGVVGWLVEQ</sequence>
<dbReference type="EMBL" id="JAPNOA010000026">
    <property type="protein sequence ID" value="MCY0965395.1"/>
    <property type="molecule type" value="Genomic_DNA"/>
</dbReference>
<accession>A0A9X3EET6</accession>
<keyword evidence="1" id="KW-0812">Transmembrane</keyword>
<keyword evidence="3" id="KW-1185">Reference proteome</keyword>
<evidence type="ECO:0000256" key="1">
    <source>
        <dbReference type="SAM" id="Phobius"/>
    </source>
</evidence>
<keyword evidence="1" id="KW-0472">Membrane</keyword>
<keyword evidence="1" id="KW-1133">Transmembrane helix</keyword>
<dbReference type="AlphaFoldDB" id="A0A9X3EET6"/>
<feature type="transmembrane region" description="Helical" evidence="1">
    <location>
        <begin position="31"/>
        <end position="49"/>
    </location>
</feature>
<feature type="transmembrane region" description="Helical" evidence="1">
    <location>
        <begin position="6"/>
        <end position="26"/>
    </location>
</feature>
<protein>
    <submittedName>
        <fullName evidence="2">Uncharacterized protein</fullName>
    </submittedName>
</protein>
<comment type="caution">
    <text evidence="2">The sequence shown here is derived from an EMBL/GenBank/DDBJ whole genome shotgun (WGS) entry which is preliminary data.</text>
</comment>
<gene>
    <name evidence="2" type="ORF">OUO13_09370</name>
</gene>
<proteinExistence type="predicted"/>
<dbReference type="RefSeq" id="WP_283173607.1">
    <property type="nucleotide sequence ID" value="NZ_JAPNOA010000026.1"/>
</dbReference>
<organism evidence="2 3">
    <name type="scientific">Parathalassolituus penaei</name>
    <dbReference type="NCBI Taxonomy" id="2997323"/>
    <lineage>
        <taxon>Bacteria</taxon>
        <taxon>Pseudomonadati</taxon>
        <taxon>Pseudomonadota</taxon>
        <taxon>Gammaproteobacteria</taxon>
        <taxon>Oceanospirillales</taxon>
        <taxon>Oceanospirillaceae</taxon>
        <taxon>Parathalassolituus</taxon>
    </lineage>
</organism>
<evidence type="ECO:0000313" key="3">
    <source>
        <dbReference type="Proteomes" id="UP001150830"/>
    </source>
</evidence>
<evidence type="ECO:0000313" key="2">
    <source>
        <dbReference type="EMBL" id="MCY0965395.1"/>
    </source>
</evidence>
<dbReference type="Proteomes" id="UP001150830">
    <property type="component" value="Unassembled WGS sequence"/>
</dbReference>